<dbReference type="Gene3D" id="2.30.30.30">
    <property type="match status" value="1"/>
</dbReference>
<dbReference type="Gene3D" id="4.10.950.10">
    <property type="entry name" value="Ribosomal protein L2, domain 3"/>
    <property type="match status" value="1"/>
</dbReference>
<keyword evidence="3" id="KW-0689">Ribosomal protein</keyword>
<protein>
    <recommendedName>
        <fullName evidence="7">Large ribosomal subunit protein uL2m</fullName>
    </recommendedName>
</protein>
<dbReference type="FunFam" id="4.10.950.10:FF:000001">
    <property type="entry name" value="50S ribosomal protein L2"/>
    <property type="match status" value="1"/>
</dbReference>
<dbReference type="SMART" id="SM01383">
    <property type="entry name" value="Ribosomal_L2"/>
    <property type="match status" value="1"/>
</dbReference>
<dbReference type="InterPro" id="IPR014726">
    <property type="entry name" value="Ribosomal_uL2_dom3"/>
</dbReference>
<dbReference type="OrthoDB" id="268576at2759"/>
<evidence type="ECO:0000256" key="7">
    <source>
        <dbReference type="ARBA" id="ARBA00069872"/>
    </source>
</evidence>
<dbReference type="InterPro" id="IPR014722">
    <property type="entry name" value="Rib_uL2_dom2"/>
</dbReference>
<dbReference type="GO" id="GO:0005762">
    <property type="term" value="C:mitochondrial large ribosomal subunit"/>
    <property type="evidence" value="ECO:0007669"/>
    <property type="project" value="TreeGrafter"/>
</dbReference>
<dbReference type="GO" id="GO:0032543">
    <property type="term" value="P:mitochondrial translation"/>
    <property type="evidence" value="ECO:0007669"/>
    <property type="project" value="TreeGrafter"/>
</dbReference>
<dbReference type="InterPro" id="IPR022669">
    <property type="entry name" value="Ribosomal_uL2_C"/>
</dbReference>
<dbReference type="Pfam" id="PF00181">
    <property type="entry name" value="Ribosomal_L2_N"/>
    <property type="match status" value="1"/>
</dbReference>
<evidence type="ECO:0000256" key="5">
    <source>
        <dbReference type="ARBA" id="ARBA00023274"/>
    </source>
</evidence>
<dbReference type="InterPro" id="IPR022666">
    <property type="entry name" value="Ribosomal_uL2_RNA-bd_dom"/>
</dbReference>
<evidence type="ECO:0000256" key="4">
    <source>
        <dbReference type="ARBA" id="ARBA00023128"/>
    </source>
</evidence>
<reference evidence="11 12" key="1">
    <citation type="submission" date="2018-06" db="EMBL/GenBank/DDBJ databases">
        <title>Comparative genomics reveals the genomic features of Rhizophagus irregularis, R. cerebriforme, R. diaphanum and Gigaspora rosea, and their symbiotic lifestyle signature.</title>
        <authorList>
            <person name="Morin E."/>
            <person name="San Clemente H."/>
            <person name="Chen E.C.H."/>
            <person name="De La Providencia I."/>
            <person name="Hainaut M."/>
            <person name="Kuo A."/>
            <person name="Kohler A."/>
            <person name="Murat C."/>
            <person name="Tang N."/>
            <person name="Roy S."/>
            <person name="Loubradou J."/>
            <person name="Henrissat B."/>
            <person name="Grigoriev I.V."/>
            <person name="Corradi N."/>
            <person name="Roux C."/>
            <person name="Martin F.M."/>
        </authorList>
    </citation>
    <scope>NUCLEOTIDE SEQUENCE [LARGE SCALE GENOMIC DNA]</scope>
    <source>
        <strain evidence="11 12">DAOM 227022</strain>
    </source>
</reference>
<evidence type="ECO:0000259" key="9">
    <source>
        <dbReference type="SMART" id="SM01382"/>
    </source>
</evidence>
<dbReference type="InterPro" id="IPR008991">
    <property type="entry name" value="Translation_prot_SH3-like_sf"/>
</dbReference>
<proteinExistence type="inferred from homology"/>
<feature type="domain" description="Large ribosomal subunit protein uL2 C-terminal" evidence="9">
    <location>
        <begin position="234"/>
        <end position="363"/>
    </location>
</feature>
<dbReference type="InterPro" id="IPR005880">
    <property type="entry name" value="Ribosomal_uL2_bac/org-type"/>
</dbReference>
<dbReference type="STRING" id="658196.A0A397TLM2"/>
<feature type="domain" description="Large ribosomal subunit protein uL2 RNA-binding" evidence="10">
    <location>
        <begin position="132"/>
        <end position="208"/>
    </location>
</feature>
<evidence type="ECO:0000256" key="6">
    <source>
        <dbReference type="ARBA" id="ARBA00037226"/>
    </source>
</evidence>
<evidence type="ECO:0000313" key="12">
    <source>
        <dbReference type="Proteomes" id="UP000265703"/>
    </source>
</evidence>
<evidence type="ECO:0000256" key="3">
    <source>
        <dbReference type="ARBA" id="ARBA00022980"/>
    </source>
</evidence>
<dbReference type="SUPFAM" id="SSF50249">
    <property type="entry name" value="Nucleic acid-binding proteins"/>
    <property type="match status" value="1"/>
</dbReference>
<dbReference type="Gene3D" id="2.40.50.140">
    <property type="entry name" value="Nucleic acid-binding proteins"/>
    <property type="match status" value="1"/>
</dbReference>
<comment type="caution">
    <text evidence="11">The sequence shown here is derived from an EMBL/GenBank/DDBJ whole genome shotgun (WGS) entry which is preliminary data.</text>
</comment>
<evidence type="ECO:0000256" key="1">
    <source>
        <dbReference type="ARBA" id="ARBA00004173"/>
    </source>
</evidence>
<organism evidence="11 12">
    <name type="scientific">Glomus cerebriforme</name>
    <dbReference type="NCBI Taxonomy" id="658196"/>
    <lineage>
        <taxon>Eukaryota</taxon>
        <taxon>Fungi</taxon>
        <taxon>Fungi incertae sedis</taxon>
        <taxon>Mucoromycota</taxon>
        <taxon>Glomeromycotina</taxon>
        <taxon>Glomeromycetes</taxon>
        <taxon>Glomerales</taxon>
        <taxon>Glomeraceae</taxon>
        <taxon>Glomus</taxon>
    </lineage>
</organism>
<keyword evidence="5" id="KW-0687">Ribonucleoprotein</keyword>
<dbReference type="PANTHER" id="PTHR13691:SF5">
    <property type="entry name" value="LARGE RIBOSOMAL SUBUNIT PROTEIN UL2M"/>
    <property type="match status" value="1"/>
</dbReference>
<evidence type="ECO:0000259" key="10">
    <source>
        <dbReference type="SMART" id="SM01383"/>
    </source>
</evidence>
<dbReference type="NCBIfam" id="TIGR01171">
    <property type="entry name" value="rplB_bact"/>
    <property type="match status" value="1"/>
</dbReference>
<dbReference type="AlphaFoldDB" id="A0A397TLM2"/>
<evidence type="ECO:0000256" key="2">
    <source>
        <dbReference type="ARBA" id="ARBA00005636"/>
    </source>
</evidence>
<keyword evidence="4" id="KW-0496">Mitochondrion</keyword>
<dbReference type="PANTHER" id="PTHR13691">
    <property type="entry name" value="RIBOSOMAL PROTEIN L2"/>
    <property type="match status" value="1"/>
</dbReference>
<dbReference type="InterPro" id="IPR012340">
    <property type="entry name" value="NA-bd_OB-fold"/>
</dbReference>
<comment type="subcellular location">
    <subcellularLocation>
        <location evidence="1">Mitochondrion</location>
    </subcellularLocation>
</comment>
<comment type="similarity">
    <text evidence="2">Belongs to the universal ribosomal protein uL2 family.</text>
</comment>
<dbReference type="Pfam" id="PF03947">
    <property type="entry name" value="Ribosomal_L2_C"/>
    <property type="match status" value="1"/>
</dbReference>
<feature type="compositionally biased region" description="Basic residues" evidence="8">
    <location>
        <begin position="367"/>
        <end position="384"/>
    </location>
</feature>
<dbReference type="SUPFAM" id="SSF50104">
    <property type="entry name" value="Translation proteins SH3-like domain"/>
    <property type="match status" value="1"/>
</dbReference>
<sequence length="384" mass="43240">MIINKLYFKSILFNGFITKHSRNLFNNFQRPQTLGLVHYKDLSFLSSPLLSRNNLLHNISSRTYSSATKKTYAVNVSKPVKRTEPVELTQGKFKTYTPRTPGLRWLKRPVNDHLWKGKPIRKLTEPKRKKSGRNHHGCITVRHQGGGHKRRIRIIDFYRWDPEPHEVIRIEYDPNRSAHLALLQNTVDKKYSYIIAPYNLQPGSIIRSFRNSSESKILNGGNSQDSEITKVIAIEKGNCMPLKLIPVGTTINCISLKPDGPAILCRSAGVSAQLIRTGEKGYAQVKLKSGEVRLIHVDCCATIGTISNPDHQHATLGKAGRSRWLGIRPTVRGVAMNSVDHPHGGGRGKSKGNKDPVSPWGVLAKGGKTRRKPNKWVVKPRQRR</sequence>
<evidence type="ECO:0000313" key="11">
    <source>
        <dbReference type="EMBL" id="RIA95744.1"/>
    </source>
</evidence>
<name>A0A397TLM2_9GLOM</name>
<dbReference type="FunFam" id="2.30.30.30:FF:000001">
    <property type="entry name" value="50S ribosomal protein L2"/>
    <property type="match status" value="1"/>
</dbReference>
<dbReference type="EMBL" id="QKYT01000055">
    <property type="protein sequence ID" value="RIA95744.1"/>
    <property type="molecule type" value="Genomic_DNA"/>
</dbReference>
<accession>A0A397TLM2</accession>
<dbReference type="GO" id="GO:0003723">
    <property type="term" value="F:RNA binding"/>
    <property type="evidence" value="ECO:0007669"/>
    <property type="project" value="InterPro"/>
</dbReference>
<dbReference type="GO" id="GO:0016740">
    <property type="term" value="F:transferase activity"/>
    <property type="evidence" value="ECO:0007669"/>
    <property type="project" value="InterPro"/>
</dbReference>
<dbReference type="Proteomes" id="UP000265703">
    <property type="component" value="Unassembled WGS sequence"/>
</dbReference>
<dbReference type="SMART" id="SM01382">
    <property type="entry name" value="Ribosomal_L2_C"/>
    <property type="match status" value="1"/>
</dbReference>
<gene>
    <name evidence="11" type="ORF">C1645_756624</name>
</gene>
<dbReference type="FunFam" id="2.40.50.140:FF:000128">
    <property type="entry name" value="50S ribosomal protein L2"/>
    <property type="match status" value="1"/>
</dbReference>
<feature type="region of interest" description="Disordered" evidence="8">
    <location>
        <begin position="335"/>
        <end position="384"/>
    </location>
</feature>
<dbReference type="InterPro" id="IPR002171">
    <property type="entry name" value="Ribosomal_uL2"/>
</dbReference>
<comment type="function">
    <text evidence="6">Component of the mitochondrial ribosome (mitoribosome), a dedicated translation machinery responsible for the synthesis of mitochondrial genome-encoded proteins, including at least some of the essential transmembrane subunits of the mitochondrial respiratory chain. The mitoribosomes are attached to the mitochondrial inner membrane and translation products are cotranslationally integrated into the membrane.</text>
</comment>
<keyword evidence="12" id="KW-1185">Reference proteome</keyword>
<evidence type="ECO:0000256" key="8">
    <source>
        <dbReference type="SAM" id="MobiDB-lite"/>
    </source>
</evidence>
<dbReference type="GO" id="GO:0003735">
    <property type="term" value="F:structural constituent of ribosome"/>
    <property type="evidence" value="ECO:0007669"/>
    <property type="project" value="InterPro"/>
</dbReference>